<dbReference type="RefSeq" id="WP_283831600.1">
    <property type="nucleotide sequence ID" value="NZ_JASJEU010000012.1"/>
</dbReference>
<organism evidence="1 2">
    <name type="scientific">Gordonibacter faecis</name>
    <dbReference type="NCBI Taxonomy" id="3047475"/>
    <lineage>
        <taxon>Bacteria</taxon>
        <taxon>Bacillati</taxon>
        <taxon>Actinomycetota</taxon>
        <taxon>Coriobacteriia</taxon>
        <taxon>Eggerthellales</taxon>
        <taxon>Eggerthellaceae</taxon>
        <taxon>Gordonibacter</taxon>
    </lineage>
</organism>
<proteinExistence type="predicted"/>
<evidence type="ECO:0000313" key="2">
    <source>
        <dbReference type="Proteomes" id="UP001232750"/>
    </source>
</evidence>
<dbReference type="Proteomes" id="UP001232750">
    <property type="component" value="Unassembled WGS sequence"/>
</dbReference>
<sequence length="1129" mass="127966">MGQKRTPEEIIATISRKLVRERCTYVSVNKRALGIAENFKPIRTSDIFVTPQLIQTSIDFIRIPTKLDTVKRSQINVDELIRRIDARITELEAEEAAILSKASYSLHEDTPAVRIHGRAKENEEDDYLDFLPTKENHFCNVVVTASAGSGKSILLDRLALWLARESTICEVDGALDSGSDNQFKEWLNGFIGTRETFDEKIPLLLRCRDIASKNYANENLPWQIAMAIFQCPANKSSKAIELLELSDPSQFVILVDGLDELPKNISVAHVYDALLALFGLEESDLGNRFSVFATTRDTAMDNETSEFLKRNEFQAFEVVALNKMNRKDRGKFVYSLARSWYICQCFPENEACEKAELLKTTIESDWTIRFRNFLRSPLELTLCLVLFSNVENLPSTEHALYSKYVNSRLRWRRGSTNADDLLLLLSYCASRTAYEAKKSSSFDLRIPKDQFLKWLETSYSILGTSLESFRERGFKTREDAALHDLNELVNVHGVLSISDGMVSFEHRRLQVFLAENGLITGACPRGFSLKTYAGIYESKKKNDSLGDDWATLFAFFVQDSRVGDQALRETWDVISANADPVDYTDQESEIFLAILMDGRIANAAQINHLESLLQVFCSRRIMSGQLDGYRKISTDGRYTGVIKAIEKLYREDSQYEYCFTVATLDIFGALRQSIGANVSEAEVARILRWPKTIDGPTIIRLLHRLEMLLFFRQVDQKQLEFSKYFFDDGSSDCNDAVRSIVTHSLKYFCTTSSHKDSAEIARTLNDLSEIKTCRSMICDTVSSGAVPLFSLLSALERQIRERTNDADDCSESISIDVKRMLGLLASLSADECLDDAFDSYSSEYMTLHVKRHYIETMRWAAEQVFRYSSIESSREFADANNIDAMLSEAESLDMGLAVFLEPLKRACTSNKEKTNKASSFPGLYAKVTIPDTVEYALKQHESNFSVDIEDLRIAAASVLNAARFNIIIDPGALMIISKIFDVMKRHSESDTSDEFGYPGETLNILCNENNMRIQIRGEVRKVLDEEATRSSEPQELEFTAVAQDGRLMKCEALFMFDSPETGKSYIVYTDHTRDEDGNTKVYASIYDPNQLTIDEDKNLASLELSPIESSIEWEMIETILDEIQASVEE</sequence>
<reference evidence="1 2" key="1">
    <citation type="submission" date="2023-05" db="EMBL/GenBank/DDBJ databases">
        <title>Gordonibacter KGMB12511T sp. nov., isolated from faeces of healthy Korean.</title>
        <authorList>
            <person name="Kim H.S."/>
            <person name="Kim J.-S."/>
            <person name="Suh M.K."/>
            <person name="Eom M.K."/>
            <person name="Do H.E."/>
            <person name="Lee J.-S."/>
        </authorList>
    </citation>
    <scope>NUCLEOTIDE SEQUENCE [LARGE SCALE GENOMIC DNA]</scope>
    <source>
        <strain evidence="1 2">KGMB12511</strain>
    </source>
</reference>
<evidence type="ECO:0000313" key="1">
    <source>
        <dbReference type="EMBL" id="MDJ1650246.1"/>
    </source>
</evidence>
<name>A0ABT7DL41_9ACTN</name>
<gene>
    <name evidence="1" type="ORF">QNJ86_05500</name>
</gene>
<dbReference type="Gene3D" id="3.40.50.300">
    <property type="entry name" value="P-loop containing nucleotide triphosphate hydrolases"/>
    <property type="match status" value="1"/>
</dbReference>
<accession>A0ABT7DL41</accession>
<comment type="caution">
    <text evidence="1">The sequence shown here is derived from an EMBL/GenBank/DDBJ whole genome shotgun (WGS) entry which is preliminary data.</text>
</comment>
<dbReference type="EMBL" id="JASJEU010000012">
    <property type="protein sequence ID" value="MDJ1650246.1"/>
    <property type="molecule type" value="Genomic_DNA"/>
</dbReference>
<keyword evidence="2" id="KW-1185">Reference proteome</keyword>
<dbReference type="InterPro" id="IPR027417">
    <property type="entry name" value="P-loop_NTPase"/>
</dbReference>
<protein>
    <submittedName>
        <fullName evidence="1">DUF1292 domain-containing protein</fullName>
    </submittedName>
</protein>